<dbReference type="Pfam" id="PF16640">
    <property type="entry name" value="Big_3_5"/>
    <property type="match status" value="2"/>
</dbReference>
<proteinExistence type="predicted"/>
<dbReference type="EMBL" id="BAAARB010000002">
    <property type="protein sequence ID" value="GAA2369573.1"/>
    <property type="molecule type" value="Genomic_DNA"/>
</dbReference>
<feature type="region of interest" description="Disordered" evidence="1">
    <location>
        <begin position="458"/>
        <end position="486"/>
    </location>
</feature>
<gene>
    <name evidence="4" type="ORF">GCM10009855_06110</name>
</gene>
<organism evidence="4 5">
    <name type="scientific">Gordonia cholesterolivorans</name>
    <dbReference type="NCBI Taxonomy" id="559625"/>
    <lineage>
        <taxon>Bacteria</taxon>
        <taxon>Bacillati</taxon>
        <taxon>Actinomycetota</taxon>
        <taxon>Actinomycetes</taxon>
        <taxon>Mycobacteriales</taxon>
        <taxon>Gordoniaceae</taxon>
        <taxon>Gordonia</taxon>
    </lineage>
</organism>
<evidence type="ECO:0000313" key="4">
    <source>
        <dbReference type="EMBL" id="GAA2369573.1"/>
    </source>
</evidence>
<sequence>MRLSTSRVLAVASGSVLLAGAMVVVDAPASAATTDTTFQSICVASSIVTVKKPVGNTITVDAPESVSEGEKFTIRIQPNPSSFPDKDSGATTTNLSRLKYDFAVPANSTFVSADVVAGSSVGLSGVAPNVLLVDNSGNVSPTGSVIRLSGNNQVIANSPTSSTNSEGGIVIPKTKKNLDGTTNSSGETWFRMPAIDVTLKAGTAGVIEPTVRIAGNAANQNANENFSTQLAKASLFGTQWAPTRCSPRDSDGGPTNAGAGPLATIRVDAAPVDEDTVTTLSVPGAATTGDEVTLSASVSPNPGGGTVQFKADGANLGAPVAVSGGAAVLKHSFASAGDKEVTAVFSGAAGFSGSTSAAKTIKVSDPEPSETETTVKVIAPATAKPGAAVELKAELTPADLTGGTVQFKVNGDDVGGPVTVSGGAAKLQHAFAAAGDFTVTAVYSGTAGHSGAISGPVIVSVNDDADPPTPGTPDGDGSLGSSSGSLGGGVVSDLVRGLF</sequence>
<keyword evidence="2" id="KW-0732">Signal</keyword>
<feature type="chain" id="PRO_5047121212" description="Bacterial Ig-like domain-containing protein" evidence="2">
    <location>
        <begin position="32"/>
        <end position="499"/>
    </location>
</feature>
<accession>A0ABN3H5B1</accession>
<evidence type="ECO:0000313" key="5">
    <source>
        <dbReference type="Proteomes" id="UP001501170"/>
    </source>
</evidence>
<feature type="region of interest" description="Disordered" evidence="1">
    <location>
        <begin position="157"/>
        <end position="184"/>
    </location>
</feature>
<dbReference type="RefSeq" id="WP_346074850.1">
    <property type="nucleotide sequence ID" value="NZ_BAAARB010000002.1"/>
</dbReference>
<evidence type="ECO:0000256" key="2">
    <source>
        <dbReference type="SAM" id="SignalP"/>
    </source>
</evidence>
<dbReference type="InterPro" id="IPR013783">
    <property type="entry name" value="Ig-like_fold"/>
</dbReference>
<feature type="domain" description="Bacterial Ig-like" evidence="3">
    <location>
        <begin position="379"/>
        <end position="462"/>
    </location>
</feature>
<comment type="caution">
    <text evidence="4">The sequence shown here is derived from an EMBL/GenBank/DDBJ whole genome shotgun (WGS) entry which is preliminary data.</text>
</comment>
<dbReference type="Gene3D" id="2.60.40.10">
    <property type="entry name" value="Immunoglobulins"/>
    <property type="match status" value="2"/>
</dbReference>
<evidence type="ECO:0000259" key="3">
    <source>
        <dbReference type="Pfam" id="PF16640"/>
    </source>
</evidence>
<evidence type="ECO:0000256" key="1">
    <source>
        <dbReference type="SAM" id="MobiDB-lite"/>
    </source>
</evidence>
<dbReference type="InterPro" id="IPR032109">
    <property type="entry name" value="Big_3_5"/>
</dbReference>
<name>A0ABN3H5B1_9ACTN</name>
<keyword evidence="5" id="KW-1185">Reference proteome</keyword>
<reference evidence="4 5" key="1">
    <citation type="journal article" date="2019" name="Int. J. Syst. Evol. Microbiol.">
        <title>The Global Catalogue of Microorganisms (GCM) 10K type strain sequencing project: providing services to taxonomists for standard genome sequencing and annotation.</title>
        <authorList>
            <consortium name="The Broad Institute Genomics Platform"/>
            <consortium name="The Broad Institute Genome Sequencing Center for Infectious Disease"/>
            <person name="Wu L."/>
            <person name="Ma J."/>
        </authorList>
    </citation>
    <scope>NUCLEOTIDE SEQUENCE [LARGE SCALE GENOMIC DNA]</scope>
    <source>
        <strain evidence="4 5">JCM 16227</strain>
    </source>
</reference>
<feature type="compositionally biased region" description="Polar residues" evidence="1">
    <location>
        <begin position="157"/>
        <end position="166"/>
    </location>
</feature>
<protein>
    <recommendedName>
        <fullName evidence="3">Bacterial Ig-like domain-containing protein</fullName>
    </recommendedName>
</protein>
<feature type="signal peptide" evidence="2">
    <location>
        <begin position="1"/>
        <end position="31"/>
    </location>
</feature>
<feature type="domain" description="Bacterial Ig-like" evidence="3">
    <location>
        <begin position="281"/>
        <end position="363"/>
    </location>
</feature>
<feature type="compositionally biased region" description="Low complexity" evidence="1">
    <location>
        <begin position="475"/>
        <end position="484"/>
    </location>
</feature>
<dbReference type="Proteomes" id="UP001501170">
    <property type="component" value="Unassembled WGS sequence"/>
</dbReference>